<proteinExistence type="predicted"/>
<reference evidence="1 2" key="1">
    <citation type="journal article" date="2016" name="Nat. Commun.">
        <title>Thousands of microbial genomes shed light on interconnected biogeochemical processes in an aquifer system.</title>
        <authorList>
            <person name="Anantharaman K."/>
            <person name="Brown C.T."/>
            <person name="Hug L.A."/>
            <person name="Sharon I."/>
            <person name="Castelle C.J."/>
            <person name="Probst A.J."/>
            <person name="Thomas B.C."/>
            <person name="Singh A."/>
            <person name="Wilkins M.J."/>
            <person name="Karaoz U."/>
            <person name="Brodie E.L."/>
            <person name="Williams K.H."/>
            <person name="Hubbard S.S."/>
            <person name="Banfield J.F."/>
        </authorList>
    </citation>
    <scope>NUCLEOTIDE SEQUENCE [LARGE SCALE GENOMIC DNA]</scope>
</reference>
<dbReference type="Proteomes" id="UP000179023">
    <property type="component" value="Unassembled WGS sequence"/>
</dbReference>
<evidence type="ECO:0000313" key="2">
    <source>
        <dbReference type="Proteomes" id="UP000179023"/>
    </source>
</evidence>
<dbReference type="AlphaFoldDB" id="A0A1G2KNR0"/>
<dbReference type="STRING" id="1802270.A3C07_05250"/>
<name>A0A1G2KNR0_9BACT</name>
<evidence type="ECO:0000313" key="1">
    <source>
        <dbReference type="EMBL" id="OHA00059.1"/>
    </source>
</evidence>
<dbReference type="EMBL" id="MHQI01000028">
    <property type="protein sequence ID" value="OHA00059.1"/>
    <property type="molecule type" value="Genomic_DNA"/>
</dbReference>
<comment type="caution">
    <text evidence="1">The sequence shown here is derived from an EMBL/GenBank/DDBJ whole genome shotgun (WGS) entry which is preliminary data.</text>
</comment>
<accession>A0A1G2KNR0</accession>
<protein>
    <submittedName>
        <fullName evidence="1">Uncharacterized protein</fullName>
    </submittedName>
</protein>
<sequence>MAEPEIASKCTVEVCKQDQLYIECSGIDCDEETRRWLEECEKKAIPLIVSTVGQESGRGCWTFLAAFSSLAASEVFMWDPTEQNIEKSFVKKIDGMLCLCIRDFNVHREVIEWMLGHEEDTQQFVVHSARFSGDTIRLTFMDPGKSKEVRRVAEAERAKAARFLSGI</sequence>
<organism evidence="1 2">
    <name type="scientific">Candidatus Sungbacteria bacterium RIFCSPHIGHO2_02_FULL_47_11</name>
    <dbReference type="NCBI Taxonomy" id="1802270"/>
    <lineage>
        <taxon>Bacteria</taxon>
        <taxon>Candidatus Sungiibacteriota</taxon>
    </lineage>
</organism>
<gene>
    <name evidence="1" type="ORF">A3C07_05250</name>
</gene>